<organism evidence="1 2">
    <name type="scientific">Microbacterium foliorum</name>
    <dbReference type="NCBI Taxonomy" id="104336"/>
    <lineage>
        <taxon>Bacteria</taxon>
        <taxon>Bacillati</taxon>
        <taxon>Actinomycetota</taxon>
        <taxon>Actinomycetes</taxon>
        <taxon>Micrococcales</taxon>
        <taxon>Microbacteriaceae</taxon>
        <taxon>Microbacterium</taxon>
    </lineage>
</organism>
<comment type="caution">
    <text evidence="1">The sequence shown here is derived from an EMBL/GenBank/DDBJ whole genome shotgun (WGS) entry which is preliminary data.</text>
</comment>
<keyword evidence="2" id="KW-1185">Reference proteome</keyword>
<name>A0A0F0KIF8_9MICO</name>
<protein>
    <submittedName>
        <fullName evidence="1">Uncharacterized protein</fullName>
    </submittedName>
</protein>
<dbReference type="AlphaFoldDB" id="A0A0F0KIF8"/>
<evidence type="ECO:0000313" key="2">
    <source>
        <dbReference type="Proteomes" id="UP000033572"/>
    </source>
</evidence>
<dbReference type="EMBL" id="JYIU01000043">
    <property type="protein sequence ID" value="KJL20209.1"/>
    <property type="molecule type" value="Genomic_DNA"/>
</dbReference>
<proteinExistence type="predicted"/>
<evidence type="ECO:0000313" key="1">
    <source>
        <dbReference type="EMBL" id="KJL20209.1"/>
    </source>
</evidence>
<sequence>MGAAVLRAAARPWENRQVVKTHDASDVATERVVDVDRTVEEIAGLDRGRQLCECDHGDDEAYAACGRRAKWRVSIDCVCPEDHPRTVEILCSRCLRTLRQTQGRDTVTARTL</sequence>
<dbReference type="PATRIC" id="fig|104336.4.peg.2093"/>
<accession>A0A0F0KIF8</accession>
<reference evidence="1 2" key="1">
    <citation type="submission" date="2015-02" db="EMBL/GenBank/DDBJ databases">
        <title>Draft genome sequences of ten Microbacterium spp. with emphasis on heavy metal contaminated environments.</title>
        <authorList>
            <person name="Corretto E."/>
        </authorList>
    </citation>
    <scope>NUCLEOTIDE SEQUENCE [LARGE SCALE GENOMIC DNA]</scope>
    <source>
        <strain evidence="1 2">DSM 12966</strain>
    </source>
</reference>
<gene>
    <name evidence="1" type="ORF">RN50_02053</name>
</gene>
<dbReference type="Proteomes" id="UP000033572">
    <property type="component" value="Unassembled WGS sequence"/>
</dbReference>